<evidence type="ECO:0000259" key="3">
    <source>
        <dbReference type="Pfam" id="PF00857"/>
    </source>
</evidence>
<dbReference type="InterPro" id="IPR050272">
    <property type="entry name" value="Isochorismatase-like_hydrls"/>
</dbReference>
<gene>
    <name evidence="4" type="ORF">GCM10023191_029730</name>
</gene>
<dbReference type="PANTHER" id="PTHR43540">
    <property type="entry name" value="PEROXYUREIDOACRYLATE/UREIDOACRYLATE AMIDOHYDROLASE-RELATED"/>
    <property type="match status" value="1"/>
</dbReference>
<dbReference type="InterPro" id="IPR036380">
    <property type="entry name" value="Isochorismatase-like_sf"/>
</dbReference>
<organism evidence="4 5">
    <name type="scientific">Actinoallomurus oryzae</name>
    <dbReference type="NCBI Taxonomy" id="502180"/>
    <lineage>
        <taxon>Bacteria</taxon>
        <taxon>Bacillati</taxon>
        <taxon>Actinomycetota</taxon>
        <taxon>Actinomycetes</taxon>
        <taxon>Streptosporangiales</taxon>
        <taxon>Thermomonosporaceae</taxon>
        <taxon>Actinoallomurus</taxon>
    </lineage>
</organism>
<protein>
    <submittedName>
        <fullName evidence="4">Isochorismatase family protein</fullName>
    </submittedName>
</protein>
<comment type="caution">
    <text evidence="4">The sequence shown here is derived from an EMBL/GenBank/DDBJ whole genome shotgun (WGS) entry which is preliminary data.</text>
</comment>
<sequence length="249" mass="26641">MVSAPAPTARPGAQGSLPPPSSLWNDLLGEDERARLAHGRFARRSGFGKRPAVVVIDAQNYMLGPIGDEPYEYVSSCGEAGRAGARQIARLLDAAREAGAPVFYTRFELARDGSDMGAYRRKRDLVESEGWCLEDSFGAAIADVVAPKDGDIVMVKKKPSGFVGTPLLGLLIDRGVDTVIVVGGSTSNCVRATAVDAVSLNFRVVVPADCVFDRVGVSHRVALFDLDRQYGDVMWCDEVIAALREGPTT</sequence>
<evidence type="ECO:0000313" key="5">
    <source>
        <dbReference type="Proteomes" id="UP001500503"/>
    </source>
</evidence>
<accession>A0ABP8PW69</accession>
<name>A0ABP8PW69_9ACTN</name>
<keyword evidence="1" id="KW-0378">Hydrolase</keyword>
<evidence type="ECO:0000313" key="4">
    <source>
        <dbReference type="EMBL" id="GAA4492990.1"/>
    </source>
</evidence>
<dbReference type="Proteomes" id="UP001500503">
    <property type="component" value="Unassembled WGS sequence"/>
</dbReference>
<reference evidence="5" key="1">
    <citation type="journal article" date="2019" name="Int. J. Syst. Evol. Microbiol.">
        <title>The Global Catalogue of Microorganisms (GCM) 10K type strain sequencing project: providing services to taxonomists for standard genome sequencing and annotation.</title>
        <authorList>
            <consortium name="The Broad Institute Genomics Platform"/>
            <consortium name="The Broad Institute Genome Sequencing Center for Infectious Disease"/>
            <person name="Wu L."/>
            <person name="Ma J."/>
        </authorList>
    </citation>
    <scope>NUCLEOTIDE SEQUENCE [LARGE SCALE GENOMIC DNA]</scope>
    <source>
        <strain evidence="5">JCM 17933</strain>
    </source>
</reference>
<dbReference type="PANTHER" id="PTHR43540:SF1">
    <property type="entry name" value="ISOCHORISMATASE HYDROLASE"/>
    <property type="match status" value="1"/>
</dbReference>
<dbReference type="InterPro" id="IPR000868">
    <property type="entry name" value="Isochorismatase-like_dom"/>
</dbReference>
<keyword evidence="5" id="KW-1185">Reference proteome</keyword>
<feature type="region of interest" description="Disordered" evidence="2">
    <location>
        <begin position="1"/>
        <end position="21"/>
    </location>
</feature>
<dbReference type="Gene3D" id="3.40.50.850">
    <property type="entry name" value="Isochorismatase-like"/>
    <property type="match status" value="1"/>
</dbReference>
<proteinExistence type="predicted"/>
<feature type="domain" description="Isochorismatase-like" evidence="3">
    <location>
        <begin position="52"/>
        <end position="234"/>
    </location>
</feature>
<evidence type="ECO:0000256" key="2">
    <source>
        <dbReference type="SAM" id="MobiDB-lite"/>
    </source>
</evidence>
<evidence type="ECO:0000256" key="1">
    <source>
        <dbReference type="ARBA" id="ARBA00022801"/>
    </source>
</evidence>
<dbReference type="EMBL" id="BAABHF010000019">
    <property type="protein sequence ID" value="GAA4492990.1"/>
    <property type="molecule type" value="Genomic_DNA"/>
</dbReference>
<dbReference type="SUPFAM" id="SSF52499">
    <property type="entry name" value="Isochorismatase-like hydrolases"/>
    <property type="match status" value="1"/>
</dbReference>
<dbReference type="Pfam" id="PF00857">
    <property type="entry name" value="Isochorismatase"/>
    <property type="match status" value="1"/>
</dbReference>
<dbReference type="RefSeq" id="WP_345463308.1">
    <property type="nucleotide sequence ID" value="NZ_BAABHF010000019.1"/>
</dbReference>